<name>A0A833VU95_9POAL</name>
<keyword evidence="3" id="KW-0805">Transcription regulation</keyword>
<comment type="subcellular location">
    <subcellularLocation>
        <location evidence="1">Nucleus</location>
    </subcellularLocation>
</comment>
<dbReference type="InterPro" id="IPR036955">
    <property type="entry name" value="AP2/ERF_dom_sf"/>
</dbReference>
<evidence type="ECO:0000256" key="2">
    <source>
        <dbReference type="ARBA" id="ARBA00022737"/>
    </source>
</evidence>
<evidence type="ECO:0000259" key="8">
    <source>
        <dbReference type="PROSITE" id="PS51032"/>
    </source>
</evidence>
<dbReference type="PRINTS" id="PR00367">
    <property type="entry name" value="ETHRSPELEMNT"/>
</dbReference>
<dbReference type="PROSITE" id="PS51032">
    <property type="entry name" value="AP2_ERF"/>
    <property type="match status" value="1"/>
</dbReference>
<gene>
    <name evidence="9" type="ORF">FCM35_KLT01530</name>
</gene>
<evidence type="ECO:0000256" key="5">
    <source>
        <dbReference type="ARBA" id="ARBA00023163"/>
    </source>
</evidence>
<comment type="caution">
    <text evidence="9">The sequence shown here is derived from an EMBL/GenBank/DDBJ whole genome shotgun (WGS) entry which is preliminary data.</text>
</comment>
<dbReference type="AlphaFoldDB" id="A0A833VU95"/>
<accession>A0A833VU95</accession>
<evidence type="ECO:0000256" key="4">
    <source>
        <dbReference type="ARBA" id="ARBA00023125"/>
    </source>
</evidence>
<evidence type="ECO:0000313" key="10">
    <source>
        <dbReference type="Proteomes" id="UP000623129"/>
    </source>
</evidence>
<evidence type="ECO:0000256" key="1">
    <source>
        <dbReference type="ARBA" id="ARBA00004123"/>
    </source>
</evidence>
<keyword evidence="5" id="KW-0804">Transcription</keyword>
<dbReference type="SMART" id="SM00380">
    <property type="entry name" value="AP2"/>
    <property type="match status" value="1"/>
</dbReference>
<organism evidence="9 10">
    <name type="scientific">Carex littledalei</name>
    <dbReference type="NCBI Taxonomy" id="544730"/>
    <lineage>
        <taxon>Eukaryota</taxon>
        <taxon>Viridiplantae</taxon>
        <taxon>Streptophyta</taxon>
        <taxon>Embryophyta</taxon>
        <taxon>Tracheophyta</taxon>
        <taxon>Spermatophyta</taxon>
        <taxon>Magnoliopsida</taxon>
        <taxon>Liliopsida</taxon>
        <taxon>Poales</taxon>
        <taxon>Cyperaceae</taxon>
        <taxon>Cyperoideae</taxon>
        <taxon>Cariceae</taxon>
        <taxon>Carex</taxon>
        <taxon>Carex subgen. Euthyceras</taxon>
    </lineage>
</organism>
<feature type="domain" description="AP2/ERF" evidence="8">
    <location>
        <begin position="43"/>
        <end position="101"/>
    </location>
</feature>
<keyword evidence="10" id="KW-1185">Reference proteome</keyword>
<dbReference type="OrthoDB" id="207175at2759"/>
<dbReference type="EMBL" id="SWLB01000010">
    <property type="protein sequence ID" value="KAF3333839.1"/>
    <property type="molecule type" value="Genomic_DNA"/>
</dbReference>
<dbReference type="SUPFAM" id="SSF54171">
    <property type="entry name" value="DNA-binding domain"/>
    <property type="match status" value="1"/>
</dbReference>
<comment type="similarity">
    <text evidence="7">Belongs to the AP2/ERF transcription factor family. AP2 subfamily.</text>
</comment>
<dbReference type="PANTHER" id="PTHR32467:SF99">
    <property type="entry name" value="AP2-LIKE ETHYLENE-RESPONSIVE TRANSCRIPTION FACTOR AIL5"/>
    <property type="match status" value="1"/>
</dbReference>
<dbReference type="Gene3D" id="3.30.730.10">
    <property type="entry name" value="AP2/ERF domain"/>
    <property type="match status" value="2"/>
</dbReference>
<dbReference type="GO" id="GO:0003700">
    <property type="term" value="F:DNA-binding transcription factor activity"/>
    <property type="evidence" value="ECO:0007669"/>
    <property type="project" value="InterPro"/>
</dbReference>
<evidence type="ECO:0000256" key="7">
    <source>
        <dbReference type="ARBA" id="ARBA00037973"/>
    </source>
</evidence>
<evidence type="ECO:0000256" key="6">
    <source>
        <dbReference type="ARBA" id="ARBA00023242"/>
    </source>
</evidence>
<sequence>MLLLFSACSPVYLGIYDKEEKAARGYDLAAIKKSSSFARGASIYRGVTRHHQHGRWQARIGRVAGNKDFYLGAFPPEEEAAEAYDVAAIKLRGTNAVTNFELSRYDLDAIASSDLPIGASGRKTRLATPAPTNNSTQISFDCSSLATTQNPNAVPPFFFRNFLQLSASELMVSFPPLLSFGDTGGVPVSQGFYSIPDGYEQKGRQQNTMPMGTGVLQLANASVSTSR</sequence>
<dbReference type="GO" id="GO:0003677">
    <property type="term" value="F:DNA binding"/>
    <property type="evidence" value="ECO:0007669"/>
    <property type="project" value="UniProtKB-KW"/>
</dbReference>
<dbReference type="InterPro" id="IPR001471">
    <property type="entry name" value="AP2/ERF_dom"/>
</dbReference>
<keyword evidence="4" id="KW-0238">DNA-binding</keyword>
<dbReference type="InterPro" id="IPR016177">
    <property type="entry name" value="DNA-bd_dom_sf"/>
</dbReference>
<dbReference type="Proteomes" id="UP000623129">
    <property type="component" value="Unassembled WGS sequence"/>
</dbReference>
<dbReference type="GO" id="GO:0005634">
    <property type="term" value="C:nucleus"/>
    <property type="evidence" value="ECO:0007669"/>
    <property type="project" value="UniProtKB-SubCell"/>
</dbReference>
<dbReference type="PANTHER" id="PTHR32467">
    <property type="entry name" value="AP2-LIKE ETHYLENE-RESPONSIVE TRANSCRIPTION FACTOR"/>
    <property type="match status" value="1"/>
</dbReference>
<dbReference type="FunFam" id="3.30.730.10:FF:000002">
    <property type="entry name" value="AP2-like ethylene-responsive transcription factor"/>
    <property type="match status" value="1"/>
</dbReference>
<reference evidence="9" key="1">
    <citation type="submission" date="2020-01" db="EMBL/GenBank/DDBJ databases">
        <title>Genome sequence of Kobresia littledalei, the first chromosome-level genome in the family Cyperaceae.</title>
        <authorList>
            <person name="Qu G."/>
        </authorList>
    </citation>
    <scope>NUCLEOTIDE SEQUENCE</scope>
    <source>
        <strain evidence="9">C.B.Clarke</strain>
        <tissue evidence="9">Leaf</tissue>
    </source>
</reference>
<proteinExistence type="inferred from homology"/>
<dbReference type="CDD" id="cd00018">
    <property type="entry name" value="AP2"/>
    <property type="match status" value="1"/>
</dbReference>
<keyword evidence="6" id="KW-0539">Nucleus</keyword>
<evidence type="ECO:0000313" key="9">
    <source>
        <dbReference type="EMBL" id="KAF3333839.1"/>
    </source>
</evidence>
<keyword evidence="2" id="KW-0677">Repeat</keyword>
<protein>
    <submittedName>
        <fullName evidence="9">AP2-like ethylene-responsive transcription factor AIL7</fullName>
    </submittedName>
</protein>
<dbReference type="Pfam" id="PF00847">
    <property type="entry name" value="AP2"/>
    <property type="match status" value="1"/>
</dbReference>
<evidence type="ECO:0000256" key="3">
    <source>
        <dbReference type="ARBA" id="ARBA00023015"/>
    </source>
</evidence>